<name>A0ACB9TKS0_HOLOL</name>
<sequence>MVFLLFIGHPGHRGEKGSQGRPGLDGRDGIPGEPGFDGRPGRNGEDGNHGIDGKGGIPGKDGRNGTDGRPGLQGPPGPPGPQGRRGLPGPIGTKGKPGTNGTAGDPGVCIYPMTDPTGKSNFTIRPSIATGSFSYSLIGPINVDEGDNVTFHCAASGTPKPIVTWKRLDNQPIIMGRRKDVLVEGYTLYLPVVNRDQMGTYQCIADNGIPPQANQTFQLEVQFHPSIRIRNLKIATYNGSSATLECEVEAYPEAIRYWERGDGRLLENGEKYRIESTIDSKSNYRTRMKLTITRINRYDFTDYYCIAKNEKTYEPVRGHLTVYEVDPDMPLPASTSDNGGIWVGARPPDYVSYESICPPAPQCPECLNQQECKYLSLALLNLIQKWDVRAYRNVKYPGYPDRTTSNHYILDPQFRGNAHLVFNGSFYYVSRYESKIIKYNLNSRQNIEKSIPDLDSSGPNLYKSGFNFMDLNIDDNGLWVIFGIPTGDAENSNNTGVMKELYTWDRGNQLTYPVRYNEMSSHTSGKEERHEQPEPETQALTGVEVNNNFL</sequence>
<accession>A0ACB9TKS0</accession>
<reference evidence="1" key="1">
    <citation type="submission" date="2022-04" db="EMBL/GenBank/DDBJ databases">
        <title>Chromosome-scale genome assembly of Holotrichia oblita Faldermann.</title>
        <authorList>
            <person name="Rongchong L."/>
        </authorList>
    </citation>
    <scope>NUCLEOTIDE SEQUENCE</scope>
    <source>
        <strain evidence="1">81SQS9</strain>
    </source>
</reference>
<keyword evidence="2" id="KW-1185">Reference proteome</keyword>
<evidence type="ECO:0000313" key="2">
    <source>
        <dbReference type="Proteomes" id="UP001056778"/>
    </source>
</evidence>
<protein>
    <submittedName>
        <fullName evidence="1">Olfactomedin-related</fullName>
    </submittedName>
</protein>
<evidence type="ECO:0000313" key="1">
    <source>
        <dbReference type="EMBL" id="KAI4467382.1"/>
    </source>
</evidence>
<dbReference type="EMBL" id="CM043016">
    <property type="protein sequence ID" value="KAI4467382.1"/>
    <property type="molecule type" value="Genomic_DNA"/>
</dbReference>
<organism evidence="1 2">
    <name type="scientific">Holotrichia oblita</name>
    <name type="common">Chafer beetle</name>
    <dbReference type="NCBI Taxonomy" id="644536"/>
    <lineage>
        <taxon>Eukaryota</taxon>
        <taxon>Metazoa</taxon>
        <taxon>Ecdysozoa</taxon>
        <taxon>Arthropoda</taxon>
        <taxon>Hexapoda</taxon>
        <taxon>Insecta</taxon>
        <taxon>Pterygota</taxon>
        <taxon>Neoptera</taxon>
        <taxon>Endopterygota</taxon>
        <taxon>Coleoptera</taxon>
        <taxon>Polyphaga</taxon>
        <taxon>Scarabaeiformia</taxon>
        <taxon>Scarabaeidae</taxon>
        <taxon>Melolonthinae</taxon>
        <taxon>Holotrichia</taxon>
    </lineage>
</organism>
<dbReference type="Proteomes" id="UP001056778">
    <property type="component" value="Chromosome 2"/>
</dbReference>
<comment type="caution">
    <text evidence="1">The sequence shown here is derived from an EMBL/GenBank/DDBJ whole genome shotgun (WGS) entry which is preliminary data.</text>
</comment>
<proteinExistence type="predicted"/>
<gene>
    <name evidence="1" type="ORF">MML48_2g00014148</name>
</gene>